<accession>A0A517R707</accession>
<evidence type="ECO:0000313" key="3">
    <source>
        <dbReference type="EMBL" id="QDT39655.1"/>
    </source>
</evidence>
<dbReference type="RefSeq" id="WP_145365778.1">
    <property type="nucleotide sequence ID" value="NZ_CP036268.1"/>
</dbReference>
<gene>
    <name evidence="3" type="ORF">Pan189_40640</name>
</gene>
<sequence length="270" mass="29446" precursor="true">MRSIATILILVSASNFAVAAEPFFQFRFEWVTEDDLRRDRDEAPSRIEVEIGRPALPPRPFVPESDTWSPVAPVTPGEPTLAPPAPTDSVAPIEPDEQDELGASTDSVPMPVEPTELAAAPSDGPEMPDTDVAESEGGLSEREQKFADLLTNAVMTGSFTIIGKNNEKLRPERYEIASAKKLSDSKWAITARIKYGKNDFNLPIVVDVFWADDTPVISLTDLTIPGMGTFGARVLFHKEKYAGTWRHDAVGGHMFGTIKPAEQTLPNAGE</sequence>
<feature type="chain" id="PRO_5021737617" evidence="2">
    <location>
        <begin position="20"/>
        <end position="270"/>
    </location>
</feature>
<proteinExistence type="predicted"/>
<name>A0A517R707_9PLAN</name>
<evidence type="ECO:0000256" key="1">
    <source>
        <dbReference type="SAM" id="MobiDB-lite"/>
    </source>
</evidence>
<dbReference type="EMBL" id="CP036268">
    <property type="protein sequence ID" value="QDT39655.1"/>
    <property type="molecule type" value="Genomic_DNA"/>
</dbReference>
<feature type="region of interest" description="Disordered" evidence="1">
    <location>
        <begin position="48"/>
        <end position="138"/>
    </location>
</feature>
<keyword evidence="2" id="KW-0732">Signal</keyword>
<protein>
    <submittedName>
        <fullName evidence="3">Uncharacterized protein</fullName>
    </submittedName>
</protein>
<dbReference type="AlphaFoldDB" id="A0A517R707"/>
<evidence type="ECO:0000313" key="4">
    <source>
        <dbReference type="Proteomes" id="UP000317318"/>
    </source>
</evidence>
<organism evidence="3 4">
    <name type="scientific">Stratiformator vulcanicus</name>
    <dbReference type="NCBI Taxonomy" id="2527980"/>
    <lineage>
        <taxon>Bacteria</taxon>
        <taxon>Pseudomonadati</taxon>
        <taxon>Planctomycetota</taxon>
        <taxon>Planctomycetia</taxon>
        <taxon>Planctomycetales</taxon>
        <taxon>Planctomycetaceae</taxon>
        <taxon>Stratiformator</taxon>
    </lineage>
</organism>
<dbReference type="Proteomes" id="UP000317318">
    <property type="component" value="Chromosome"/>
</dbReference>
<keyword evidence="4" id="KW-1185">Reference proteome</keyword>
<feature type="signal peptide" evidence="2">
    <location>
        <begin position="1"/>
        <end position="19"/>
    </location>
</feature>
<dbReference type="KEGG" id="svp:Pan189_40640"/>
<evidence type="ECO:0000256" key="2">
    <source>
        <dbReference type="SAM" id="SignalP"/>
    </source>
</evidence>
<dbReference type="OrthoDB" id="286057at2"/>
<reference evidence="3 4" key="1">
    <citation type="submission" date="2019-02" db="EMBL/GenBank/DDBJ databases">
        <title>Deep-cultivation of Planctomycetes and their phenomic and genomic characterization uncovers novel biology.</title>
        <authorList>
            <person name="Wiegand S."/>
            <person name="Jogler M."/>
            <person name="Boedeker C."/>
            <person name="Pinto D."/>
            <person name="Vollmers J."/>
            <person name="Rivas-Marin E."/>
            <person name="Kohn T."/>
            <person name="Peeters S.H."/>
            <person name="Heuer A."/>
            <person name="Rast P."/>
            <person name="Oberbeckmann S."/>
            <person name="Bunk B."/>
            <person name="Jeske O."/>
            <person name="Meyerdierks A."/>
            <person name="Storesund J.E."/>
            <person name="Kallscheuer N."/>
            <person name="Luecker S."/>
            <person name="Lage O.M."/>
            <person name="Pohl T."/>
            <person name="Merkel B.J."/>
            <person name="Hornburger P."/>
            <person name="Mueller R.-W."/>
            <person name="Bruemmer F."/>
            <person name="Labrenz M."/>
            <person name="Spormann A.M."/>
            <person name="Op den Camp H."/>
            <person name="Overmann J."/>
            <person name="Amann R."/>
            <person name="Jetten M.S.M."/>
            <person name="Mascher T."/>
            <person name="Medema M.H."/>
            <person name="Devos D.P."/>
            <person name="Kaster A.-K."/>
            <person name="Ovreas L."/>
            <person name="Rohde M."/>
            <person name="Galperin M.Y."/>
            <person name="Jogler C."/>
        </authorList>
    </citation>
    <scope>NUCLEOTIDE SEQUENCE [LARGE SCALE GENOMIC DNA]</scope>
    <source>
        <strain evidence="3 4">Pan189</strain>
    </source>
</reference>